<sequence>MTRLNTKVSDTISFLTRFGLAVVWIVAGWQKLGKTMAEAQAIQGYEIFTIEWSIFLGRIIGPLELAGGVVLLVGIFLRSAAKISAMVLILFMIGVGQAWVRGLVIDCGCFGDVDLSDGGMDYLYTILRDVGLFLMSLWVMYRPYKRFAIHP</sequence>
<evidence type="ECO:0000256" key="4">
    <source>
        <dbReference type="ARBA" id="ARBA00023136"/>
    </source>
</evidence>
<evidence type="ECO:0000256" key="1">
    <source>
        <dbReference type="ARBA" id="ARBA00004141"/>
    </source>
</evidence>
<organism evidence="7 8">
    <name type="scientific">Corynebacterium mustelae</name>
    <dbReference type="NCBI Taxonomy" id="571915"/>
    <lineage>
        <taxon>Bacteria</taxon>
        <taxon>Bacillati</taxon>
        <taxon>Actinomycetota</taxon>
        <taxon>Actinomycetes</taxon>
        <taxon>Mycobacteriales</taxon>
        <taxon>Corynebacteriaceae</taxon>
        <taxon>Corynebacterium</taxon>
    </lineage>
</organism>
<reference evidence="8" key="2">
    <citation type="submission" date="2015-05" db="EMBL/GenBank/DDBJ databases">
        <title>Complete genome sequence of Corynebacterium mustelae DSM 45274, isolated from various tissues of a male ferret with lethal sepsis.</title>
        <authorList>
            <person name="Ruckert C."/>
            <person name="Albersmeier A."/>
            <person name="Winkler A."/>
            <person name="Tauch A."/>
        </authorList>
    </citation>
    <scope>NUCLEOTIDE SEQUENCE [LARGE SCALE GENOMIC DNA]</scope>
    <source>
        <strain evidence="8">DSM 45274</strain>
    </source>
</reference>
<dbReference type="GO" id="GO:0016020">
    <property type="term" value="C:membrane"/>
    <property type="evidence" value="ECO:0007669"/>
    <property type="project" value="UniProtKB-SubCell"/>
</dbReference>
<comment type="subcellular location">
    <subcellularLocation>
        <location evidence="1">Membrane</location>
        <topology evidence="1">Multi-pass membrane protein</topology>
    </subcellularLocation>
</comment>
<dbReference type="GO" id="GO:0030416">
    <property type="term" value="P:methylamine metabolic process"/>
    <property type="evidence" value="ECO:0007669"/>
    <property type="project" value="InterPro"/>
</dbReference>
<dbReference type="PATRIC" id="fig|571915.4.peg.2724"/>
<evidence type="ECO:0000256" key="5">
    <source>
        <dbReference type="SAM" id="Phobius"/>
    </source>
</evidence>
<dbReference type="EMBL" id="CP011542">
    <property type="protein sequence ID" value="AKK06841.1"/>
    <property type="molecule type" value="Genomic_DNA"/>
</dbReference>
<dbReference type="Proteomes" id="UP000035199">
    <property type="component" value="Chromosome"/>
</dbReference>
<dbReference type="STRING" id="571915.CMUST_12685"/>
<feature type="transmembrane region" description="Helical" evidence="5">
    <location>
        <begin position="12"/>
        <end position="32"/>
    </location>
</feature>
<evidence type="ECO:0000313" key="7">
    <source>
        <dbReference type="EMBL" id="AKK06841.1"/>
    </source>
</evidence>
<evidence type="ECO:0000256" key="2">
    <source>
        <dbReference type="ARBA" id="ARBA00022692"/>
    </source>
</evidence>
<dbReference type="AlphaFoldDB" id="A0A0G3H0B2"/>
<feature type="transmembrane region" description="Helical" evidence="5">
    <location>
        <begin position="83"/>
        <end position="102"/>
    </location>
</feature>
<evidence type="ECO:0000259" key="6">
    <source>
        <dbReference type="Pfam" id="PF07291"/>
    </source>
</evidence>
<dbReference type="KEGG" id="cmv:CMUST_12685"/>
<evidence type="ECO:0000313" key="8">
    <source>
        <dbReference type="Proteomes" id="UP000035199"/>
    </source>
</evidence>
<proteinExistence type="predicted"/>
<keyword evidence="4 5" id="KW-0472">Membrane</keyword>
<keyword evidence="2 5" id="KW-0812">Transmembrane</keyword>
<gene>
    <name evidence="7" type="ORF">CMUST_12685</name>
</gene>
<protein>
    <submittedName>
        <fullName evidence="7">Methylamine utilization protein MauE</fullName>
    </submittedName>
</protein>
<evidence type="ECO:0000256" key="3">
    <source>
        <dbReference type="ARBA" id="ARBA00022989"/>
    </source>
</evidence>
<dbReference type="RefSeq" id="WP_052844756.1">
    <property type="nucleotide sequence ID" value="NZ_CP011542.1"/>
</dbReference>
<dbReference type="InterPro" id="IPR009908">
    <property type="entry name" value="Methylamine_util_MauE"/>
</dbReference>
<feature type="transmembrane region" description="Helical" evidence="5">
    <location>
        <begin position="52"/>
        <end position="76"/>
    </location>
</feature>
<reference evidence="7 8" key="1">
    <citation type="journal article" date="2015" name="Genome Announc.">
        <title>Complete Genome Sequence of the Type Strain Corynebacterium mustelae DSM 45274, Isolated from Various Tissues of a Male Ferret with Lethal Sepsis.</title>
        <authorList>
            <person name="Ruckert C."/>
            <person name="Eimer J."/>
            <person name="Winkler A."/>
            <person name="Tauch A."/>
        </authorList>
    </citation>
    <scope>NUCLEOTIDE SEQUENCE [LARGE SCALE GENOMIC DNA]</scope>
    <source>
        <strain evidence="7 8">DSM 45274</strain>
    </source>
</reference>
<keyword evidence="3 5" id="KW-1133">Transmembrane helix</keyword>
<dbReference type="Pfam" id="PF07291">
    <property type="entry name" value="MauE"/>
    <property type="match status" value="1"/>
</dbReference>
<feature type="domain" description="Methylamine utilisation protein MauE" evidence="6">
    <location>
        <begin position="11"/>
        <end position="141"/>
    </location>
</feature>
<accession>A0A0G3H0B2</accession>
<keyword evidence="8" id="KW-1185">Reference proteome</keyword>
<name>A0A0G3H0B2_9CORY</name>
<feature type="transmembrane region" description="Helical" evidence="5">
    <location>
        <begin position="122"/>
        <end position="141"/>
    </location>
</feature>